<feature type="domain" description="Phosphoribosyltransferase" evidence="2">
    <location>
        <begin position="180"/>
        <end position="230"/>
    </location>
</feature>
<dbReference type="InterPro" id="IPR000836">
    <property type="entry name" value="PRTase_dom"/>
</dbReference>
<comment type="caution">
    <text evidence="4">The sequence shown here is derived from an EMBL/GenBank/DDBJ whole genome shotgun (WGS) entry which is preliminary data.</text>
</comment>
<evidence type="ECO:0000256" key="1">
    <source>
        <dbReference type="ARBA" id="ARBA00008007"/>
    </source>
</evidence>
<sequence length="238" mass="25703">MLARMAEIVYPPACPACARALAEPLGLCAACWRELTFLERPWCARLGIPFPVEMGEGVLSAEAIANPPPYDRARAAVAYEGAARVLVHKLKYGDRMDLAAVLARMMLRAGREILADADLLVPVPLHRGRLWRRRFNQAAALSAALSRASGVPADPLLLRRVKPTRTQVGLTRPQRASNLSGSLLVPKPLRPRVAGRRVVLVDDVLTTGATADACARALRRAGAARIDVLAFARVVPEA</sequence>
<proteinExistence type="inferred from homology"/>
<dbReference type="Proteomes" id="UP000600449">
    <property type="component" value="Unassembled WGS sequence"/>
</dbReference>
<protein>
    <submittedName>
        <fullName evidence="4">Amidophosphoribosyltransferase</fullName>
    </submittedName>
</protein>
<dbReference type="CDD" id="cd06223">
    <property type="entry name" value="PRTases_typeI"/>
    <property type="match status" value="1"/>
</dbReference>
<dbReference type="PANTHER" id="PTHR47505">
    <property type="entry name" value="DNA UTILIZATION PROTEIN YHGH"/>
    <property type="match status" value="1"/>
</dbReference>
<name>A0A917Q782_9HYPH</name>
<dbReference type="PANTHER" id="PTHR47505:SF1">
    <property type="entry name" value="DNA UTILIZATION PROTEIN YHGH"/>
    <property type="match status" value="1"/>
</dbReference>
<comment type="similarity">
    <text evidence="1">Belongs to the ComF/GntX family.</text>
</comment>
<evidence type="ECO:0000259" key="3">
    <source>
        <dbReference type="Pfam" id="PF18912"/>
    </source>
</evidence>
<evidence type="ECO:0000313" key="4">
    <source>
        <dbReference type="EMBL" id="GGK32266.1"/>
    </source>
</evidence>
<gene>
    <name evidence="4" type="ORF">GCM10011322_18680</name>
</gene>
<evidence type="ECO:0000259" key="2">
    <source>
        <dbReference type="Pfam" id="PF00156"/>
    </source>
</evidence>
<dbReference type="InterPro" id="IPR044005">
    <property type="entry name" value="DZR_2"/>
</dbReference>
<reference evidence="4 5" key="1">
    <citation type="journal article" date="2014" name="Int. J. Syst. Evol. Microbiol.">
        <title>Complete genome sequence of Corynebacterium casei LMG S-19264T (=DSM 44701T), isolated from a smear-ripened cheese.</title>
        <authorList>
            <consortium name="US DOE Joint Genome Institute (JGI-PGF)"/>
            <person name="Walter F."/>
            <person name="Albersmeier A."/>
            <person name="Kalinowski J."/>
            <person name="Ruckert C."/>
        </authorList>
    </citation>
    <scope>NUCLEOTIDE SEQUENCE [LARGE SCALE GENOMIC DNA]</scope>
    <source>
        <strain evidence="4 5">CGMCC 1.9161</strain>
    </source>
</reference>
<keyword evidence="5" id="KW-1185">Reference proteome</keyword>
<dbReference type="InterPro" id="IPR029057">
    <property type="entry name" value="PRTase-like"/>
</dbReference>
<dbReference type="SUPFAM" id="SSF53271">
    <property type="entry name" value="PRTase-like"/>
    <property type="match status" value="1"/>
</dbReference>
<organism evidence="4 5">
    <name type="scientific">Salinarimonas ramus</name>
    <dbReference type="NCBI Taxonomy" id="690164"/>
    <lineage>
        <taxon>Bacteria</taxon>
        <taxon>Pseudomonadati</taxon>
        <taxon>Pseudomonadota</taxon>
        <taxon>Alphaproteobacteria</taxon>
        <taxon>Hyphomicrobiales</taxon>
        <taxon>Salinarimonadaceae</taxon>
        <taxon>Salinarimonas</taxon>
    </lineage>
</organism>
<dbReference type="InterPro" id="IPR051910">
    <property type="entry name" value="ComF/GntX_DNA_util-trans"/>
</dbReference>
<dbReference type="Gene3D" id="3.40.50.2020">
    <property type="match status" value="1"/>
</dbReference>
<accession>A0A917Q782</accession>
<dbReference type="EMBL" id="BMMF01000005">
    <property type="protein sequence ID" value="GGK32266.1"/>
    <property type="molecule type" value="Genomic_DNA"/>
</dbReference>
<dbReference type="Pfam" id="PF00156">
    <property type="entry name" value="Pribosyltran"/>
    <property type="match status" value="1"/>
</dbReference>
<evidence type="ECO:0000313" key="5">
    <source>
        <dbReference type="Proteomes" id="UP000600449"/>
    </source>
</evidence>
<dbReference type="AlphaFoldDB" id="A0A917Q782"/>
<dbReference type="Pfam" id="PF18912">
    <property type="entry name" value="DZR_2"/>
    <property type="match status" value="1"/>
</dbReference>
<feature type="domain" description="Double zinc ribbon" evidence="3">
    <location>
        <begin position="7"/>
        <end position="52"/>
    </location>
</feature>